<reference evidence="3" key="1">
    <citation type="journal article" date="2014" name="BMC Genomics">
        <title>Genome sequencing of two Neorhizobium galegae strains reveals a noeT gene responsible for the unusual acetylation of the nodulation factors.</title>
        <authorList>
            <person name="Osterman J."/>
            <person name="Marsh J."/>
            <person name="Laine P.K."/>
            <person name="Zeng Z."/>
            <person name="Alatalo E."/>
            <person name="Sullivan J.T."/>
            <person name="Young J.P."/>
            <person name="Thomas-Oates J."/>
            <person name="Paulin L."/>
            <person name="Lindstrom K."/>
        </authorList>
    </citation>
    <scope>NUCLEOTIDE SEQUENCE [LARGE SCALE GENOMIC DNA]</scope>
    <source>
        <strain evidence="3">HAMBI 540</strain>
    </source>
</reference>
<name>A0A068SNR0_NEOGA</name>
<feature type="transmembrane region" description="Helical" evidence="1">
    <location>
        <begin position="450"/>
        <end position="471"/>
    </location>
</feature>
<feature type="transmembrane region" description="Helical" evidence="1">
    <location>
        <begin position="514"/>
        <end position="532"/>
    </location>
</feature>
<feature type="transmembrane region" description="Helical" evidence="1">
    <location>
        <begin position="288"/>
        <end position="313"/>
    </location>
</feature>
<feature type="transmembrane region" description="Helical" evidence="1">
    <location>
        <begin position="33"/>
        <end position="50"/>
    </location>
</feature>
<evidence type="ECO:0000313" key="2">
    <source>
        <dbReference type="EMBL" id="CDN47381.1"/>
    </source>
</evidence>
<keyword evidence="1" id="KW-1133">Transmembrane helix</keyword>
<feature type="transmembrane region" description="Helical" evidence="1">
    <location>
        <begin position="88"/>
        <end position="109"/>
    </location>
</feature>
<evidence type="ECO:0008006" key="4">
    <source>
        <dbReference type="Google" id="ProtNLM"/>
    </source>
</evidence>
<proteinExistence type="predicted"/>
<dbReference type="KEGG" id="ngg:RG540_CH11940"/>
<dbReference type="eggNOG" id="ENOG50313F9">
    <property type="taxonomic scope" value="Bacteria"/>
</dbReference>
<feature type="transmembrane region" description="Helical" evidence="1">
    <location>
        <begin position="233"/>
        <end position="251"/>
    </location>
</feature>
<protein>
    <recommendedName>
        <fullName evidence="4">O-antigen polymerase</fullName>
    </recommendedName>
</protein>
<dbReference type="PATRIC" id="fig|1028800.3.peg.1212"/>
<keyword evidence="3" id="KW-1185">Reference proteome</keyword>
<feature type="transmembrane region" description="Helical" evidence="1">
    <location>
        <begin position="56"/>
        <end position="76"/>
    </location>
</feature>
<evidence type="ECO:0000313" key="3">
    <source>
        <dbReference type="Proteomes" id="UP000028181"/>
    </source>
</evidence>
<dbReference type="AlphaFoldDB" id="A0A068SNR0"/>
<keyword evidence="1" id="KW-0472">Membrane</keyword>
<accession>A0A068SNR0</accession>
<gene>
    <name evidence="2" type="ORF">RG540_CH11940</name>
</gene>
<dbReference type="Proteomes" id="UP000028181">
    <property type="component" value="Chromosome I"/>
</dbReference>
<sequence>MMGSGSLADGNTILGMRTMPQQRRGNSRFVAKARWGTAFLILLCTMLQLAISPDMTNAFCAGTAGLIGTWAFTYCADPRRIERFTISTLVVLGFQVHSSLAALIVQTSAWKPITFNLDAPVATFSVLALLQIWAVALHWFYAQSRVMQVATTAICQRIFAPLGLYRSPTNRQLWWMGLLGSFASWYTNADRWGEDNFGDIAFKLLAGLSQFSVAPLLIPIASYLIDPPDQKRSVNWLALTAYCALTLYIALARNSRGVFAVNVLTVLICLAITVMIGRFILTRRRVIWLAVAVLLSPVPAGILSDLATAMVIARDDRSDISSQDLVFSTIGTYFDEQALQSRRETDRILAEGSYNEIYVDNPLLARFGATKYIDHNIALGLSLSQAGELLARENALNQLLLLLPTPALNFFAPELDKSGNAFSSGDYYNFLVTGDELGGYRTGSSIADGFVVLGAFYVVVFAIFALANFILGDALTIRTRDGHVLLSALACICITRFFMNGLMDESIAVQAGNLVRALPQTVLLYALMFRLTRGVKLR</sequence>
<feature type="transmembrane region" description="Helical" evidence="1">
    <location>
        <begin position="121"/>
        <end position="141"/>
    </location>
</feature>
<dbReference type="EMBL" id="HG938353">
    <property type="protein sequence ID" value="CDN47381.1"/>
    <property type="molecule type" value="Genomic_DNA"/>
</dbReference>
<keyword evidence="1" id="KW-0812">Transmembrane</keyword>
<feature type="transmembrane region" description="Helical" evidence="1">
    <location>
        <begin position="257"/>
        <end position="281"/>
    </location>
</feature>
<feature type="transmembrane region" description="Helical" evidence="1">
    <location>
        <begin position="200"/>
        <end position="221"/>
    </location>
</feature>
<organism evidence="2 3">
    <name type="scientific">Neorhizobium galegae bv. orientalis str. HAMBI 540</name>
    <dbReference type="NCBI Taxonomy" id="1028800"/>
    <lineage>
        <taxon>Bacteria</taxon>
        <taxon>Pseudomonadati</taxon>
        <taxon>Pseudomonadota</taxon>
        <taxon>Alphaproteobacteria</taxon>
        <taxon>Hyphomicrobiales</taxon>
        <taxon>Rhizobiaceae</taxon>
        <taxon>Rhizobium/Agrobacterium group</taxon>
        <taxon>Neorhizobium</taxon>
    </lineage>
</organism>
<evidence type="ECO:0000256" key="1">
    <source>
        <dbReference type="SAM" id="Phobius"/>
    </source>
</evidence>
<dbReference type="HOGENOM" id="CLU_506068_0_0_5"/>